<dbReference type="Proteomes" id="UP000516173">
    <property type="component" value="Chromosome"/>
</dbReference>
<keyword evidence="2" id="KW-0812">Transmembrane</keyword>
<dbReference type="EMBL" id="AP023396">
    <property type="protein sequence ID" value="BCK58802.1"/>
    <property type="molecule type" value="Genomic_DNA"/>
</dbReference>
<evidence type="ECO:0000256" key="1">
    <source>
        <dbReference type="SAM" id="MobiDB-lite"/>
    </source>
</evidence>
<evidence type="ECO:0000313" key="3">
    <source>
        <dbReference type="EMBL" id="BCK58802.1"/>
    </source>
</evidence>
<feature type="region of interest" description="Disordered" evidence="1">
    <location>
        <begin position="162"/>
        <end position="185"/>
    </location>
</feature>
<dbReference type="KEGG" id="nwl:NWFMUON74_65740"/>
<evidence type="ECO:0000256" key="2">
    <source>
        <dbReference type="SAM" id="Phobius"/>
    </source>
</evidence>
<keyword evidence="4" id="KW-1185">Reference proteome</keyword>
<dbReference type="AlphaFoldDB" id="A0A7G1KUP4"/>
<protein>
    <recommendedName>
        <fullName evidence="5">DUF3093 domain-containing protein</fullName>
    </recommendedName>
</protein>
<accession>A0A7G1KUP4</accession>
<evidence type="ECO:0008006" key="5">
    <source>
        <dbReference type="Google" id="ProtNLM"/>
    </source>
</evidence>
<name>A0A7G1KUP4_9NOCA</name>
<feature type="compositionally biased region" description="Acidic residues" evidence="1">
    <location>
        <begin position="95"/>
        <end position="115"/>
    </location>
</feature>
<keyword evidence="2" id="KW-1133">Transmembrane helix</keyword>
<feature type="transmembrane region" description="Helical" evidence="2">
    <location>
        <begin position="20"/>
        <end position="37"/>
    </location>
</feature>
<evidence type="ECO:0000313" key="4">
    <source>
        <dbReference type="Proteomes" id="UP000516173"/>
    </source>
</evidence>
<dbReference type="RefSeq" id="WP_187685488.1">
    <property type="nucleotide sequence ID" value="NZ_AP023396.1"/>
</dbReference>
<sequence>MNETAPTVLFAEPGARWRTIAYGPILCLIILLLEIGLGSRAHWFGLAFCAALLAGFAWLQVVAGRRHVSVELTDAALREGTETLPLRRIAEVLPEPDDESWDDKDWGDESGDDGDWQSARALGELTGVPRRRKGIGLKLDDGGLVQAWARDHRRLRAELTAAVAKAHATPEPDQGAESGDTEQPG</sequence>
<keyword evidence="2" id="KW-0472">Membrane</keyword>
<feature type="region of interest" description="Disordered" evidence="1">
    <location>
        <begin position="95"/>
        <end position="118"/>
    </location>
</feature>
<reference evidence="3 4" key="1">
    <citation type="submission" date="2020-08" db="EMBL/GenBank/DDBJ databases">
        <title>Genome Sequencing of Nocardia wallacei strain FMUON74 and assembly.</title>
        <authorList>
            <person name="Toyokawa M."/>
            <person name="Uesaka K."/>
        </authorList>
    </citation>
    <scope>NUCLEOTIDE SEQUENCE [LARGE SCALE GENOMIC DNA]</scope>
    <source>
        <strain evidence="3 4">FMUON74</strain>
    </source>
</reference>
<gene>
    <name evidence="3" type="ORF">NWFMUON74_65740</name>
</gene>
<feature type="transmembrane region" description="Helical" evidence="2">
    <location>
        <begin position="43"/>
        <end position="63"/>
    </location>
</feature>
<organism evidence="3 4">
    <name type="scientific">Nocardia wallacei</name>
    <dbReference type="NCBI Taxonomy" id="480035"/>
    <lineage>
        <taxon>Bacteria</taxon>
        <taxon>Bacillati</taxon>
        <taxon>Actinomycetota</taxon>
        <taxon>Actinomycetes</taxon>
        <taxon>Mycobacteriales</taxon>
        <taxon>Nocardiaceae</taxon>
        <taxon>Nocardia</taxon>
    </lineage>
</organism>
<proteinExistence type="predicted"/>
<dbReference type="GeneID" id="80350955"/>